<dbReference type="SMART" id="SM00979">
    <property type="entry name" value="TIFY"/>
    <property type="match status" value="1"/>
</dbReference>
<comment type="caution">
    <text evidence="2">The sequence shown here is derived from an EMBL/GenBank/DDBJ whole genome shotgun (WGS) entry which is preliminary data.</text>
</comment>
<name>A0A438CGW0_VITVI</name>
<dbReference type="EMBL" id="QGNW01002234">
    <property type="protein sequence ID" value="RVW22434.1"/>
    <property type="molecule type" value="Genomic_DNA"/>
</dbReference>
<dbReference type="AlphaFoldDB" id="A0A438CGW0"/>
<sequence>METERGSPQEQQQQQQLTIFYNGRICVCDVTELQYMCFGLARAILLLASREMRKKQEPDCLRRYLAISAFSAI</sequence>
<evidence type="ECO:0000313" key="3">
    <source>
        <dbReference type="Proteomes" id="UP000288805"/>
    </source>
</evidence>
<dbReference type="PROSITE" id="PS51320">
    <property type="entry name" value="TIFY"/>
    <property type="match status" value="1"/>
</dbReference>
<gene>
    <name evidence="2" type="ORF">CK203_099240</name>
</gene>
<reference evidence="2 3" key="1">
    <citation type="journal article" date="2018" name="PLoS Genet.">
        <title>Population sequencing reveals clonal diversity and ancestral inbreeding in the grapevine cultivar Chardonnay.</title>
        <authorList>
            <person name="Roach M.J."/>
            <person name="Johnson D.L."/>
            <person name="Bohlmann J."/>
            <person name="van Vuuren H.J."/>
            <person name="Jones S.J."/>
            <person name="Pretorius I.S."/>
            <person name="Schmidt S.A."/>
            <person name="Borneman A.R."/>
        </authorList>
    </citation>
    <scope>NUCLEOTIDE SEQUENCE [LARGE SCALE GENOMIC DNA]</scope>
    <source>
        <strain evidence="3">cv. Chardonnay</strain>
        <tissue evidence="2">Leaf</tissue>
    </source>
</reference>
<dbReference type="Proteomes" id="UP000288805">
    <property type="component" value="Unassembled WGS sequence"/>
</dbReference>
<evidence type="ECO:0000313" key="2">
    <source>
        <dbReference type="EMBL" id="RVW22434.1"/>
    </source>
</evidence>
<feature type="domain" description="Tify" evidence="1">
    <location>
        <begin position="10"/>
        <end position="50"/>
    </location>
</feature>
<protein>
    <recommendedName>
        <fullName evidence="1">Tify domain-containing protein</fullName>
    </recommendedName>
</protein>
<proteinExistence type="predicted"/>
<dbReference type="Pfam" id="PF06200">
    <property type="entry name" value="tify"/>
    <property type="match status" value="1"/>
</dbReference>
<organism evidence="2 3">
    <name type="scientific">Vitis vinifera</name>
    <name type="common">Grape</name>
    <dbReference type="NCBI Taxonomy" id="29760"/>
    <lineage>
        <taxon>Eukaryota</taxon>
        <taxon>Viridiplantae</taxon>
        <taxon>Streptophyta</taxon>
        <taxon>Embryophyta</taxon>
        <taxon>Tracheophyta</taxon>
        <taxon>Spermatophyta</taxon>
        <taxon>Magnoliopsida</taxon>
        <taxon>eudicotyledons</taxon>
        <taxon>Gunneridae</taxon>
        <taxon>Pentapetalae</taxon>
        <taxon>rosids</taxon>
        <taxon>Vitales</taxon>
        <taxon>Vitaceae</taxon>
        <taxon>Viteae</taxon>
        <taxon>Vitis</taxon>
    </lineage>
</organism>
<evidence type="ECO:0000259" key="1">
    <source>
        <dbReference type="PROSITE" id="PS51320"/>
    </source>
</evidence>
<accession>A0A438CGW0</accession>
<dbReference type="InterPro" id="IPR010399">
    <property type="entry name" value="Tify_dom"/>
</dbReference>